<evidence type="ECO:0000256" key="6">
    <source>
        <dbReference type="ARBA" id="ARBA00022776"/>
    </source>
</evidence>
<comment type="caution">
    <text evidence="10">The sequence shown here is derived from an EMBL/GenBank/DDBJ whole genome shotgun (WGS) entry which is preliminary data.</text>
</comment>
<name>A0A444UUN0_ACIRT</name>
<evidence type="ECO:0000256" key="8">
    <source>
        <dbReference type="ARBA" id="ARBA00023306"/>
    </source>
</evidence>
<keyword evidence="5" id="KW-0493">Microtubule</keyword>
<dbReference type="Proteomes" id="UP000289886">
    <property type="component" value="Unassembled WGS sequence"/>
</dbReference>
<dbReference type="CDD" id="cd00014">
    <property type="entry name" value="CH_SF"/>
    <property type="match status" value="1"/>
</dbReference>
<dbReference type="GO" id="GO:0005874">
    <property type="term" value="C:microtubule"/>
    <property type="evidence" value="ECO:0007669"/>
    <property type="project" value="UniProtKB-KW"/>
</dbReference>
<dbReference type="GO" id="GO:0051301">
    <property type="term" value="P:cell division"/>
    <property type="evidence" value="ECO:0007669"/>
    <property type="project" value="UniProtKB-KW"/>
</dbReference>
<keyword evidence="6" id="KW-0498">Mitosis</keyword>
<comment type="similarity">
    <text evidence="2">Belongs to the MAPRE family.</text>
</comment>
<dbReference type="PROSITE" id="PS50021">
    <property type="entry name" value="CH"/>
    <property type="match status" value="1"/>
</dbReference>
<protein>
    <submittedName>
        <fullName evidence="10">Microtubule-associated protein RP/EB family member 1</fullName>
    </submittedName>
</protein>
<dbReference type="GO" id="GO:0008017">
    <property type="term" value="F:microtubule binding"/>
    <property type="evidence" value="ECO:0007669"/>
    <property type="project" value="InterPro"/>
</dbReference>
<comment type="subcellular location">
    <subcellularLocation>
        <location evidence="1">Cytoplasm</location>
        <location evidence="1">Cytoskeleton</location>
    </subcellularLocation>
</comment>
<dbReference type="FunFam" id="1.10.418.10:FF:000007">
    <property type="entry name" value="Microtubule-associated protein, RP/EB family, member 2"/>
    <property type="match status" value="1"/>
</dbReference>
<feature type="domain" description="Calponin-homology (CH)" evidence="9">
    <location>
        <begin position="14"/>
        <end position="116"/>
    </location>
</feature>
<evidence type="ECO:0000259" key="9">
    <source>
        <dbReference type="PROSITE" id="PS50021"/>
    </source>
</evidence>
<dbReference type="InterPro" id="IPR001715">
    <property type="entry name" value="CH_dom"/>
</dbReference>
<reference evidence="10 11" key="1">
    <citation type="submission" date="2019-01" db="EMBL/GenBank/DDBJ databases">
        <title>Draft Genome and Complete Hox-Cluster Characterization of the Sterlet Sturgeon (Acipenser ruthenus).</title>
        <authorList>
            <person name="Wei Q."/>
        </authorList>
    </citation>
    <scope>NUCLEOTIDE SEQUENCE [LARGE SCALE GENOMIC DNA]</scope>
    <source>
        <strain evidence="10">WHYD16114868_AA</strain>
        <tissue evidence="10">Blood</tissue>
    </source>
</reference>
<evidence type="ECO:0000256" key="7">
    <source>
        <dbReference type="ARBA" id="ARBA00023212"/>
    </source>
</evidence>
<keyword evidence="11" id="KW-1185">Reference proteome</keyword>
<keyword evidence="8" id="KW-0131">Cell cycle</keyword>
<dbReference type="PANTHER" id="PTHR10623">
    <property type="entry name" value="MICROTUBULE-ASSOCIATED PROTEIN RP/EB FAMILY MEMBER"/>
    <property type="match status" value="1"/>
</dbReference>
<evidence type="ECO:0000256" key="1">
    <source>
        <dbReference type="ARBA" id="ARBA00004245"/>
    </source>
</evidence>
<keyword evidence="3" id="KW-0963">Cytoplasm</keyword>
<evidence type="ECO:0000256" key="3">
    <source>
        <dbReference type="ARBA" id="ARBA00022490"/>
    </source>
</evidence>
<gene>
    <name evidence="10" type="ORF">EOD39_20775</name>
</gene>
<proteinExistence type="inferred from homology"/>
<dbReference type="EMBL" id="SCEB01007650">
    <property type="protein sequence ID" value="RXM91827.1"/>
    <property type="molecule type" value="Genomic_DNA"/>
</dbReference>
<dbReference type="SUPFAM" id="SSF47576">
    <property type="entry name" value="Calponin-homology domain, CH-domain"/>
    <property type="match status" value="1"/>
</dbReference>
<dbReference type="AlphaFoldDB" id="A0A444UUN0"/>
<evidence type="ECO:0000256" key="2">
    <source>
        <dbReference type="ARBA" id="ARBA00010729"/>
    </source>
</evidence>
<evidence type="ECO:0000313" key="10">
    <source>
        <dbReference type="EMBL" id="RXM91827.1"/>
    </source>
</evidence>
<accession>A0A444UUN0</accession>
<sequence>MAVNVRLTSDSTDKYNRYELLAWMNESLQTEFSKVEQLCSGAAFCQLMDLLFPGSVCLKKVKFQAREDIEFFHNYKLLNASFLKLGVTKTVPVDELVKGTFQENFSFTKWFKKFFDANYEGHAYDALAAREGQEILPVQTNASSFRCRQLKNKEYARKTIHLFFIPECLVRQSLMRSFSRVDNCS</sequence>
<organism evidence="10 11">
    <name type="scientific">Acipenser ruthenus</name>
    <name type="common">Sterlet sturgeon</name>
    <dbReference type="NCBI Taxonomy" id="7906"/>
    <lineage>
        <taxon>Eukaryota</taxon>
        <taxon>Metazoa</taxon>
        <taxon>Chordata</taxon>
        <taxon>Craniata</taxon>
        <taxon>Vertebrata</taxon>
        <taxon>Euteleostomi</taxon>
        <taxon>Actinopterygii</taxon>
        <taxon>Chondrostei</taxon>
        <taxon>Acipenseriformes</taxon>
        <taxon>Acipenseridae</taxon>
        <taxon>Acipenser</taxon>
    </lineage>
</organism>
<evidence type="ECO:0000313" key="11">
    <source>
        <dbReference type="Proteomes" id="UP000289886"/>
    </source>
</evidence>
<dbReference type="InterPro" id="IPR036872">
    <property type="entry name" value="CH_dom_sf"/>
</dbReference>
<keyword evidence="7" id="KW-0206">Cytoskeleton</keyword>
<evidence type="ECO:0000256" key="4">
    <source>
        <dbReference type="ARBA" id="ARBA00022618"/>
    </source>
</evidence>
<dbReference type="Pfam" id="PF00307">
    <property type="entry name" value="CH"/>
    <property type="match status" value="1"/>
</dbReference>
<evidence type="ECO:0000256" key="5">
    <source>
        <dbReference type="ARBA" id="ARBA00022701"/>
    </source>
</evidence>
<dbReference type="InterPro" id="IPR027328">
    <property type="entry name" value="MAPRE"/>
</dbReference>
<dbReference type="Gene3D" id="1.10.418.10">
    <property type="entry name" value="Calponin-like domain"/>
    <property type="match status" value="1"/>
</dbReference>
<keyword evidence="4" id="KW-0132">Cell division</keyword>